<feature type="compositionally biased region" description="Polar residues" evidence="5">
    <location>
        <begin position="29"/>
        <end position="75"/>
    </location>
</feature>
<name>A0A3D8QKB2_9EURO</name>
<feature type="transmembrane region" description="Helical" evidence="6">
    <location>
        <begin position="444"/>
        <end position="470"/>
    </location>
</feature>
<feature type="region of interest" description="Disordered" evidence="5">
    <location>
        <begin position="1"/>
        <end position="75"/>
    </location>
</feature>
<feature type="transmembrane region" description="Helical" evidence="6">
    <location>
        <begin position="528"/>
        <end position="549"/>
    </location>
</feature>
<dbReference type="Gene3D" id="1.20.1740.10">
    <property type="entry name" value="Amino acid/polyamine transporter I"/>
    <property type="match status" value="1"/>
</dbReference>
<evidence type="ECO:0000256" key="5">
    <source>
        <dbReference type="SAM" id="MobiDB-lite"/>
    </source>
</evidence>
<gene>
    <name evidence="8" type="ORF">DSM5745_10546</name>
</gene>
<feature type="transmembrane region" description="Helical" evidence="6">
    <location>
        <begin position="318"/>
        <end position="339"/>
    </location>
</feature>
<keyword evidence="9" id="KW-1185">Reference proteome</keyword>
<keyword evidence="2 6" id="KW-0812">Transmembrane</keyword>
<dbReference type="InterPro" id="IPR004841">
    <property type="entry name" value="AA-permease/SLC12A_dom"/>
</dbReference>
<evidence type="ECO:0000256" key="4">
    <source>
        <dbReference type="ARBA" id="ARBA00023136"/>
    </source>
</evidence>
<dbReference type="InterPro" id="IPR050524">
    <property type="entry name" value="APC_YAT"/>
</dbReference>
<evidence type="ECO:0000256" key="2">
    <source>
        <dbReference type="ARBA" id="ARBA00022692"/>
    </source>
</evidence>
<accession>A0A3D8QKB2</accession>
<dbReference type="Proteomes" id="UP000256690">
    <property type="component" value="Unassembled WGS sequence"/>
</dbReference>
<dbReference type="PIRSF" id="PIRSF006060">
    <property type="entry name" value="AA_transporter"/>
    <property type="match status" value="1"/>
</dbReference>
<protein>
    <recommendedName>
        <fullName evidence="7">Amino acid permease/ SLC12A domain-containing protein</fullName>
    </recommendedName>
</protein>
<dbReference type="GO" id="GO:0016020">
    <property type="term" value="C:membrane"/>
    <property type="evidence" value="ECO:0007669"/>
    <property type="project" value="UniProtKB-SubCell"/>
</dbReference>
<comment type="subcellular location">
    <subcellularLocation>
        <location evidence="1">Membrane</location>
        <topology evidence="1">Multi-pass membrane protein</topology>
    </subcellularLocation>
</comment>
<evidence type="ECO:0000256" key="1">
    <source>
        <dbReference type="ARBA" id="ARBA00004141"/>
    </source>
</evidence>
<dbReference type="STRING" id="1810919.A0A3D8QKB2"/>
<dbReference type="EMBL" id="PVWQ01000016">
    <property type="protein sequence ID" value="RDW61874.1"/>
    <property type="molecule type" value="Genomic_DNA"/>
</dbReference>
<reference evidence="8 9" key="1">
    <citation type="journal article" date="2018" name="IMA Fungus">
        <title>IMA Genome-F 9: Draft genome sequence of Annulohypoxylon stygium, Aspergillus mulundensis, Berkeleyomyces basicola (syn. Thielaviopsis basicola), Ceratocystis smalleyi, two Cercospora beticola strains, Coleophoma cylindrospora, Fusarium fracticaudum, Phialophora cf. hyalina, and Morchella septimelata.</title>
        <authorList>
            <person name="Wingfield B.D."/>
            <person name="Bills G.F."/>
            <person name="Dong Y."/>
            <person name="Huang W."/>
            <person name="Nel W.J."/>
            <person name="Swalarsk-Parry B.S."/>
            <person name="Vaghefi N."/>
            <person name="Wilken P.M."/>
            <person name="An Z."/>
            <person name="de Beer Z.W."/>
            <person name="De Vos L."/>
            <person name="Chen L."/>
            <person name="Duong T.A."/>
            <person name="Gao Y."/>
            <person name="Hammerbacher A."/>
            <person name="Kikkert J.R."/>
            <person name="Li Y."/>
            <person name="Li H."/>
            <person name="Li K."/>
            <person name="Li Q."/>
            <person name="Liu X."/>
            <person name="Ma X."/>
            <person name="Naidoo K."/>
            <person name="Pethybridge S.J."/>
            <person name="Sun J."/>
            <person name="Steenkamp E.T."/>
            <person name="van der Nest M.A."/>
            <person name="van Wyk S."/>
            <person name="Wingfield M.J."/>
            <person name="Xiong C."/>
            <person name="Yue Q."/>
            <person name="Zhang X."/>
        </authorList>
    </citation>
    <scope>NUCLEOTIDE SEQUENCE [LARGE SCALE GENOMIC DNA]</scope>
    <source>
        <strain evidence="8 9">DSM 5745</strain>
    </source>
</reference>
<feature type="domain" description="Amino acid permease/ SLC12A" evidence="7">
    <location>
        <begin position="87"/>
        <end position="555"/>
    </location>
</feature>
<dbReference type="RefSeq" id="XP_026599005.1">
    <property type="nucleotide sequence ID" value="XM_026752562.1"/>
</dbReference>
<organism evidence="8 9">
    <name type="scientific">Aspergillus mulundensis</name>
    <dbReference type="NCBI Taxonomy" id="1810919"/>
    <lineage>
        <taxon>Eukaryota</taxon>
        <taxon>Fungi</taxon>
        <taxon>Dikarya</taxon>
        <taxon>Ascomycota</taxon>
        <taxon>Pezizomycotina</taxon>
        <taxon>Eurotiomycetes</taxon>
        <taxon>Eurotiomycetidae</taxon>
        <taxon>Eurotiales</taxon>
        <taxon>Aspergillaceae</taxon>
        <taxon>Aspergillus</taxon>
        <taxon>Aspergillus subgen. Nidulantes</taxon>
    </lineage>
</organism>
<feature type="transmembrane region" description="Helical" evidence="6">
    <location>
        <begin position="198"/>
        <end position="215"/>
    </location>
</feature>
<evidence type="ECO:0000259" key="7">
    <source>
        <dbReference type="Pfam" id="PF00324"/>
    </source>
</evidence>
<dbReference type="PANTHER" id="PTHR43341">
    <property type="entry name" value="AMINO ACID PERMEASE"/>
    <property type="match status" value="1"/>
</dbReference>
<feature type="transmembrane region" description="Helical" evidence="6">
    <location>
        <begin position="85"/>
        <end position="104"/>
    </location>
</feature>
<dbReference type="GeneID" id="38120916"/>
<keyword evidence="3 6" id="KW-1133">Transmembrane helix</keyword>
<evidence type="ECO:0000313" key="8">
    <source>
        <dbReference type="EMBL" id="RDW61874.1"/>
    </source>
</evidence>
<evidence type="ECO:0000313" key="9">
    <source>
        <dbReference type="Proteomes" id="UP000256690"/>
    </source>
</evidence>
<feature type="transmembrane region" description="Helical" evidence="6">
    <location>
        <begin position="418"/>
        <end position="438"/>
    </location>
</feature>
<sequence length="600" mass="66408">MRKVTTQVDGSPGEDPPPKKEGTRYGVTPASTLNTQHFLFQPDMSQAEASSGSPESLEENTPQATESTQSQHSYQLNPDAGLKPYQITLITVGGAVNSGLLIGLGDALSRSGPASILISYTFVGFIVFIVLSALGEVASFSREPTTLHSQAKQFCGPSLGFTLGWIYWLKYMMVIINQITAGIMVLSFWTKLGAGQEIAYITVFLCVIFSMNYWSGRFLGRYEVLISSFKIAIVLGLMILSIVIAFGGGPNHKKGFRYWRRPGAFANEEDRTALGVFRAIFRTFPATTLSYLGTELIGMAVLHTRDSRKAAARAIQQTFYRILAFNLVIVTLLGMAIPYDEDVLELSIYTSKRKAMAFVVAVQMAHVTVLPDILNGCILIFVVSSASRALCMATRIIRELSFEKNAPRFLRRANKRGVPVYALGVSFAPAFLGFLNLLSTSGRLWAYLVNLVTMFSILTWISILIVHISFGHFRKTHQIPPEDVPFKAPFGILGSWVALVLCISIPLMRAIELSDNNFYSKGLDVGAFVTSFLGIPLYFALVLGYKAVYRRRRRRARMKAPALPTRVRSLDTETDGAGLGRTTTREKALWRSRIIPVWLI</sequence>
<dbReference type="GO" id="GO:0015171">
    <property type="term" value="F:amino acid transmembrane transporter activity"/>
    <property type="evidence" value="ECO:0007669"/>
    <property type="project" value="TreeGrafter"/>
</dbReference>
<feature type="transmembrane region" description="Helical" evidence="6">
    <location>
        <begin position="490"/>
        <end position="508"/>
    </location>
</feature>
<feature type="transmembrane region" description="Helical" evidence="6">
    <location>
        <begin position="373"/>
        <end position="397"/>
    </location>
</feature>
<dbReference type="PANTHER" id="PTHR43341:SF45">
    <property type="entry name" value="AMINO ACID TRANSPORTER (EUROFUNG)"/>
    <property type="match status" value="1"/>
</dbReference>
<dbReference type="Pfam" id="PF00324">
    <property type="entry name" value="AA_permease"/>
    <property type="match status" value="1"/>
</dbReference>
<keyword evidence="4 6" id="KW-0472">Membrane</keyword>
<dbReference type="AlphaFoldDB" id="A0A3D8QKB2"/>
<evidence type="ECO:0000256" key="6">
    <source>
        <dbReference type="SAM" id="Phobius"/>
    </source>
</evidence>
<evidence type="ECO:0000256" key="3">
    <source>
        <dbReference type="ARBA" id="ARBA00022989"/>
    </source>
</evidence>
<feature type="transmembrane region" description="Helical" evidence="6">
    <location>
        <begin position="227"/>
        <end position="247"/>
    </location>
</feature>
<comment type="caution">
    <text evidence="8">The sequence shown here is derived from an EMBL/GenBank/DDBJ whole genome shotgun (WGS) entry which is preliminary data.</text>
</comment>
<feature type="transmembrane region" description="Helical" evidence="6">
    <location>
        <begin position="116"/>
        <end position="135"/>
    </location>
</feature>
<dbReference type="OrthoDB" id="3900342at2759"/>
<feature type="transmembrane region" description="Helical" evidence="6">
    <location>
        <begin position="165"/>
        <end position="186"/>
    </location>
</feature>
<proteinExistence type="predicted"/>